<evidence type="ECO:0000256" key="5">
    <source>
        <dbReference type="ARBA" id="ARBA00048244"/>
    </source>
</evidence>
<dbReference type="InterPro" id="IPR006674">
    <property type="entry name" value="HD_domain"/>
</dbReference>
<dbReference type="Pfam" id="PF02824">
    <property type="entry name" value="TGS"/>
    <property type="match status" value="1"/>
</dbReference>
<dbReference type="EC" id="2.7.6.5" evidence="1"/>
<dbReference type="SMART" id="SM00471">
    <property type="entry name" value="HDc"/>
    <property type="match status" value="1"/>
</dbReference>
<dbReference type="Proteomes" id="UP000660885">
    <property type="component" value="Unassembled WGS sequence"/>
</dbReference>
<dbReference type="InterPro" id="IPR033655">
    <property type="entry name" value="TGS_RelA/SpoT"/>
</dbReference>
<evidence type="ECO:0000256" key="7">
    <source>
        <dbReference type="SAM" id="MobiDB-lite"/>
    </source>
</evidence>
<dbReference type="EMBL" id="JAETWB010000001">
    <property type="protein sequence ID" value="MBL6077481.1"/>
    <property type="molecule type" value="Genomic_DNA"/>
</dbReference>
<dbReference type="Gene3D" id="3.10.20.30">
    <property type="match status" value="1"/>
</dbReference>
<gene>
    <name evidence="11" type="ORF">JMJ56_05635</name>
</gene>
<dbReference type="InterPro" id="IPR045600">
    <property type="entry name" value="RelA/SpoT_AH_RIS"/>
</dbReference>
<dbReference type="InterPro" id="IPR043519">
    <property type="entry name" value="NT_sf"/>
</dbReference>
<name>A0ABS1TYG2_9PROT</name>
<proteinExistence type="inferred from homology"/>
<evidence type="ECO:0000256" key="1">
    <source>
        <dbReference type="ARBA" id="ARBA00013251"/>
    </source>
</evidence>
<feature type="domain" description="TGS" evidence="10">
    <location>
        <begin position="456"/>
        <end position="517"/>
    </location>
</feature>
<dbReference type="Pfam" id="PF13328">
    <property type="entry name" value="HD_4"/>
    <property type="match status" value="1"/>
</dbReference>
<comment type="caution">
    <text evidence="11">The sequence shown here is derived from an EMBL/GenBank/DDBJ whole genome shotgun (WGS) entry which is preliminary data.</text>
</comment>
<evidence type="ECO:0000259" key="9">
    <source>
        <dbReference type="PROSITE" id="PS51831"/>
    </source>
</evidence>
<dbReference type="NCBIfam" id="TIGR00691">
    <property type="entry name" value="spoT_relA"/>
    <property type="match status" value="1"/>
</dbReference>
<keyword evidence="12" id="KW-1185">Reference proteome</keyword>
<dbReference type="CDD" id="cd01668">
    <property type="entry name" value="TGS_RSH"/>
    <property type="match status" value="1"/>
</dbReference>
<dbReference type="Gene3D" id="3.30.460.10">
    <property type="entry name" value="Beta Polymerase, domain 2"/>
    <property type="match status" value="1"/>
</dbReference>
<dbReference type="Pfam" id="PF19296">
    <property type="entry name" value="RelA_AH_RIS"/>
    <property type="match status" value="1"/>
</dbReference>
<organism evidence="11 12">
    <name type="scientific">Belnapia arida</name>
    <dbReference type="NCBI Taxonomy" id="2804533"/>
    <lineage>
        <taxon>Bacteria</taxon>
        <taxon>Pseudomonadati</taxon>
        <taxon>Pseudomonadota</taxon>
        <taxon>Alphaproteobacteria</taxon>
        <taxon>Acetobacterales</taxon>
        <taxon>Roseomonadaceae</taxon>
        <taxon>Belnapia</taxon>
    </lineage>
</organism>
<reference evidence="11 12" key="1">
    <citation type="submission" date="2021-01" db="EMBL/GenBank/DDBJ databases">
        <title>Belnapia mucosa sp. nov. and Belnapia arida sp. nov., isolated from the Tabernas Desert (Almeria, Spain).</title>
        <authorList>
            <person name="Molina-Menor E."/>
            <person name="Vidal-Verdu A."/>
            <person name="Calonge A."/>
            <person name="Satari L."/>
            <person name="Pereto J."/>
            <person name="Porcar M."/>
        </authorList>
    </citation>
    <scope>NUCLEOTIDE SEQUENCE [LARGE SCALE GENOMIC DNA]</scope>
    <source>
        <strain evidence="11 12">T18</strain>
    </source>
</reference>
<feature type="domain" description="HD" evidence="9">
    <location>
        <begin position="110"/>
        <end position="209"/>
    </location>
</feature>
<dbReference type="PROSITE" id="PS51671">
    <property type="entry name" value="ACT"/>
    <property type="match status" value="1"/>
</dbReference>
<accession>A0ABS1TYG2</accession>
<dbReference type="SMART" id="SM00954">
    <property type="entry name" value="RelA_SpoT"/>
    <property type="match status" value="1"/>
</dbReference>
<dbReference type="SUPFAM" id="SSF81271">
    <property type="entry name" value="TGS-like"/>
    <property type="match status" value="1"/>
</dbReference>
<dbReference type="Pfam" id="PF13291">
    <property type="entry name" value="ACT_4"/>
    <property type="match status" value="1"/>
</dbReference>
<protein>
    <recommendedName>
        <fullName evidence="2">GTP pyrophosphokinase rsh</fullName>
        <ecNumber evidence="1">2.7.6.5</ecNumber>
    </recommendedName>
    <alternativeName>
        <fullName evidence="4">(p)ppGpp synthase</fullName>
    </alternativeName>
    <alternativeName>
        <fullName evidence="3">ATP:GTP 3'-pyrophosphotransferase</fullName>
    </alternativeName>
</protein>
<dbReference type="InterPro" id="IPR002912">
    <property type="entry name" value="ACT_dom"/>
</dbReference>
<dbReference type="CDD" id="cd05399">
    <property type="entry name" value="NT_Rel-Spo_like"/>
    <property type="match status" value="1"/>
</dbReference>
<dbReference type="Pfam" id="PF04607">
    <property type="entry name" value="RelA_SpoT"/>
    <property type="match status" value="1"/>
</dbReference>
<dbReference type="RefSeq" id="WP_202830588.1">
    <property type="nucleotide sequence ID" value="NZ_JAETWB010000001.1"/>
</dbReference>
<feature type="region of interest" description="Disordered" evidence="7">
    <location>
        <begin position="1"/>
        <end position="60"/>
    </location>
</feature>
<sequence>MAPGLRRCRRTTSRPQSPPSWAAAGAEAGALIERDTGPLSAPVPRAPEGPATGTAPVANPTLPPGYAEAAVLAERVLAYDPRADIGLITRAGQLAAEAHAAQQRENGEPYITHPLAVAGILADYRLDSATIATALLHDVAEDTAVGLKEIERRFGAEVARLVDGVTKLTRIELQSERTKQAENLRKLVLAMSEDIRVLLVKLADRLHNMRTLHFVPQQARRQKTARETLEIFAPLAERIGMDALKTEMETLAFQALHPEARQTIAARLTFLRGQGADLIREIEQDLKRVLARHGVNALDVLGREKSPYSIWLKMQKKNVAFEALSDVMAFRVIVDDRNACYMALGAVHDAYRVVPGRFKDYISTPKTNGYQSLHTGVTVPERRNAKIEVQIRTREMHEVAEYGVAAHWIYKQGPETARAGTTRKRYPWVRALLDILENAEGVQEFLDDTKLELHRELVFCFSPKGDLIELPRGATPVDFAYEVHSQVGDTCVGAKVNGKIVPLRHMLENGDQVEIITARGGQPNPSWERFVVTGKARARIRRFVHARQREENQESGRAAITKAFRQEGLDFSEKLLEGALKALKQPGLPELYLLVGSGSLSAREVVQAAVPELRTSPRIADPLPLARPRGRLGAGPMLGRAERPGAGRGAALAPAGMPVTGLVSGMPYHFAGCCHPLPGERILGIVTTGKGVTIHAADCPSLQNFAAAPERFLDIDWDEGAVGHHVGRIIVETRNKPSALAALTETVAQQDGALAGLKVNHRDPESCEIALDVEVRDLRHLERIMGALRAPADNLRVERARG</sequence>
<dbReference type="InterPro" id="IPR003607">
    <property type="entry name" value="HD/PDEase_dom"/>
</dbReference>
<evidence type="ECO:0000256" key="2">
    <source>
        <dbReference type="ARBA" id="ARBA00014315"/>
    </source>
</evidence>
<dbReference type="InterPro" id="IPR004811">
    <property type="entry name" value="RelA/Spo_fam"/>
</dbReference>
<evidence type="ECO:0000256" key="4">
    <source>
        <dbReference type="ARBA" id="ARBA00032407"/>
    </source>
</evidence>
<feature type="domain" description="ACT" evidence="8">
    <location>
        <begin position="728"/>
        <end position="802"/>
    </location>
</feature>
<dbReference type="InterPro" id="IPR012675">
    <property type="entry name" value="Beta-grasp_dom_sf"/>
</dbReference>
<evidence type="ECO:0000259" key="8">
    <source>
        <dbReference type="PROSITE" id="PS51671"/>
    </source>
</evidence>
<evidence type="ECO:0000259" key="10">
    <source>
        <dbReference type="PROSITE" id="PS51880"/>
    </source>
</evidence>
<dbReference type="CDD" id="cd00077">
    <property type="entry name" value="HDc"/>
    <property type="match status" value="1"/>
</dbReference>
<dbReference type="InterPro" id="IPR004095">
    <property type="entry name" value="TGS"/>
</dbReference>
<comment type="catalytic activity">
    <reaction evidence="5">
        <text>GTP + ATP = guanosine 3'-diphosphate 5'-triphosphate + AMP</text>
        <dbReference type="Rhea" id="RHEA:22088"/>
        <dbReference type="ChEBI" id="CHEBI:30616"/>
        <dbReference type="ChEBI" id="CHEBI:37565"/>
        <dbReference type="ChEBI" id="CHEBI:142410"/>
        <dbReference type="ChEBI" id="CHEBI:456215"/>
        <dbReference type="EC" id="2.7.6.5"/>
    </reaction>
</comment>
<dbReference type="InterPro" id="IPR012676">
    <property type="entry name" value="TGS-like"/>
</dbReference>
<dbReference type="PROSITE" id="PS51880">
    <property type="entry name" value="TGS"/>
    <property type="match status" value="1"/>
</dbReference>
<comment type="similarity">
    <text evidence="6">Belongs to the relA/spoT family.</text>
</comment>
<comment type="function">
    <text evidence="6">In eubacteria ppGpp (guanosine 3'-diphosphate 5'-diphosphate) is a mediator of the stringent response that coordinates a variety of cellular activities in response to changes in nutritional abundance.</text>
</comment>
<dbReference type="SUPFAM" id="SSF81301">
    <property type="entry name" value="Nucleotidyltransferase"/>
    <property type="match status" value="1"/>
</dbReference>
<dbReference type="PANTHER" id="PTHR21262:SF36">
    <property type="entry name" value="BIFUNCTIONAL (P)PPGPP SYNTHASE_HYDROLASE SPOT"/>
    <property type="match status" value="1"/>
</dbReference>
<dbReference type="PROSITE" id="PS51831">
    <property type="entry name" value="HD"/>
    <property type="match status" value="1"/>
</dbReference>
<dbReference type="PANTHER" id="PTHR21262">
    <property type="entry name" value="GUANOSINE-3',5'-BIS DIPHOSPHATE 3'-PYROPHOSPHOHYDROLASE"/>
    <property type="match status" value="1"/>
</dbReference>
<evidence type="ECO:0000256" key="3">
    <source>
        <dbReference type="ARBA" id="ARBA00029754"/>
    </source>
</evidence>
<evidence type="ECO:0000256" key="6">
    <source>
        <dbReference type="RuleBase" id="RU003847"/>
    </source>
</evidence>
<feature type="compositionally biased region" description="Basic residues" evidence="7">
    <location>
        <begin position="1"/>
        <end position="12"/>
    </location>
</feature>
<dbReference type="Gene3D" id="3.30.70.260">
    <property type="match status" value="1"/>
</dbReference>
<dbReference type="CDD" id="cd04876">
    <property type="entry name" value="ACT_RelA-SpoT"/>
    <property type="match status" value="1"/>
</dbReference>
<dbReference type="InterPro" id="IPR007685">
    <property type="entry name" value="RelA_SpoT"/>
</dbReference>
<dbReference type="SUPFAM" id="SSF109604">
    <property type="entry name" value="HD-domain/PDEase-like"/>
    <property type="match status" value="1"/>
</dbReference>
<evidence type="ECO:0000313" key="11">
    <source>
        <dbReference type="EMBL" id="MBL6077481.1"/>
    </source>
</evidence>
<evidence type="ECO:0000313" key="12">
    <source>
        <dbReference type="Proteomes" id="UP000660885"/>
    </source>
</evidence>
<dbReference type="Gene3D" id="1.10.3210.10">
    <property type="entry name" value="Hypothetical protein af1432"/>
    <property type="match status" value="1"/>
</dbReference>